<dbReference type="Proteomes" id="UP000030746">
    <property type="component" value="Unassembled WGS sequence"/>
</dbReference>
<accession>V4A699</accession>
<reference evidence="1 2" key="1">
    <citation type="journal article" date="2013" name="Nature">
        <title>Insights into bilaterian evolution from three spiralian genomes.</title>
        <authorList>
            <person name="Simakov O."/>
            <person name="Marletaz F."/>
            <person name="Cho S.J."/>
            <person name="Edsinger-Gonzales E."/>
            <person name="Havlak P."/>
            <person name="Hellsten U."/>
            <person name="Kuo D.H."/>
            <person name="Larsson T."/>
            <person name="Lv J."/>
            <person name="Arendt D."/>
            <person name="Savage R."/>
            <person name="Osoegawa K."/>
            <person name="de Jong P."/>
            <person name="Grimwood J."/>
            <person name="Chapman J.A."/>
            <person name="Shapiro H."/>
            <person name="Aerts A."/>
            <person name="Otillar R.P."/>
            <person name="Terry A.Y."/>
            <person name="Boore J.L."/>
            <person name="Grigoriev I.V."/>
            <person name="Lindberg D.R."/>
            <person name="Seaver E.C."/>
            <person name="Weisblat D.A."/>
            <person name="Putnam N.H."/>
            <person name="Rokhsar D.S."/>
        </authorList>
    </citation>
    <scope>NUCLEOTIDE SEQUENCE [LARGE SCALE GENOMIC DNA]</scope>
</reference>
<gene>
    <name evidence="1" type="ORF">LOTGIDRAFT_165221</name>
</gene>
<organism evidence="1 2">
    <name type="scientific">Lottia gigantea</name>
    <name type="common">Giant owl limpet</name>
    <dbReference type="NCBI Taxonomy" id="225164"/>
    <lineage>
        <taxon>Eukaryota</taxon>
        <taxon>Metazoa</taxon>
        <taxon>Spiralia</taxon>
        <taxon>Lophotrochozoa</taxon>
        <taxon>Mollusca</taxon>
        <taxon>Gastropoda</taxon>
        <taxon>Patellogastropoda</taxon>
        <taxon>Lottioidea</taxon>
        <taxon>Lottiidae</taxon>
        <taxon>Lottia</taxon>
    </lineage>
</organism>
<sequence>MEAPHDTMNKKTMMKRQCMYFPVDDYVTLSPIPLACEGNRSTTTVSPANISDNVFEKQLSPMTISSGYDSDYSPPWPSDMDKIFAKMVETVCSNQDDSHTDYFSQSETYPRSVDVQEKCFLNPEGNAQGPNKLSNPNNAGYIDGYDISERSRTRCISEEKTVLGNGPYHVTSQTISDLNYKSSRICFDKYLLNRGSVSCLDQGLKQRSSLESGSTVSLDNLKTKKDATLLGTKLVNGARRSKRYRFDANRDSLCKLNVESASNSELSKTFGDFEMQTTCSNVTSPRITPIDFFGLFKKSPTPNNCVETISNNTSNRISDQVDLNEVKTNAGHTIVNNSVGDLSIDNIQPLKQNGDNLRCVKSPRGRLDTSDYEHIYDVIPGDEHVLSQSKFPSMATQLVRNKWSTLDDVRRPRNILNANPPALPVRSYLKDKGSNCTGSISNMRVVCSSVDDLYARVNKREDKIDQTYATSVKYKPQISDISNKENVLSGYNDDYDYLSSETYCRIGSCMEEKVTNWSSGDVLNFIDGIKQPEPKCRENIYGLLSSRQVRAKLSESLEIENKLVTMGLLKNSWSCDNVETEEKPPIPPRAPLNTFRPIYV</sequence>
<dbReference type="CTD" id="20239952"/>
<evidence type="ECO:0000313" key="1">
    <source>
        <dbReference type="EMBL" id="ESO88806.1"/>
    </source>
</evidence>
<dbReference type="OrthoDB" id="6109307at2759"/>
<dbReference type="GeneID" id="20239952"/>
<dbReference type="EMBL" id="KB202620">
    <property type="protein sequence ID" value="ESO88806.1"/>
    <property type="molecule type" value="Genomic_DNA"/>
</dbReference>
<evidence type="ECO:0000313" key="2">
    <source>
        <dbReference type="Proteomes" id="UP000030746"/>
    </source>
</evidence>
<proteinExistence type="predicted"/>
<dbReference type="KEGG" id="lgi:LOTGIDRAFT_165221"/>
<name>V4A699_LOTGI</name>
<dbReference type="HOGENOM" id="CLU_455151_0_0_1"/>
<keyword evidence="2" id="KW-1185">Reference proteome</keyword>
<protein>
    <submittedName>
        <fullName evidence="1">Uncharacterized protein</fullName>
    </submittedName>
</protein>
<dbReference type="AlphaFoldDB" id="V4A699"/>
<dbReference type="RefSeq" id="XP_009060477.1">
    <property type="nucleotide sequence ID" value="XM_009062229.1"/>
</dbReference>